<dbReference type="Proteomes" id="UP000238270">
    <property type="component" value="Unassembled WGS sequence"/>
</dbReference>
<name>A0A2S6Z2Q5_9XANT</name>
<evidence type="ECO:0000256" key="1">
    <source>
        <dbReference type="SAM" id="MobiDB-lite"/>
    </source>
</evidence>
<sequence length="105" mass="11012">MQSVSAVAHSNGGGIDGPFRPKPQPNSAPPSADSVGDTLEAQAQHRIASSLGADGALAQHKAITKQEAQANGLGFVATHFEQIDLTHSGRVTLDDVKAYVQQRQR</sequence>
<proteinExistence type="predicted"/>
<protein>
    <recommendedName>
        <fullName evidence="4">EF-hand domain-containing protein</fullName>
    </recommendedName>
</protein>
<accession>A0A2S6Z2Q5</accession>
<evidence type="ECO:0000313" key="2">
    <source>
        <dbReference type="EMBL" id="PPT75040.1"/>
    </source>
</evidence>
<evidence type="ECO:0008006" key="4">
    <source>
        <dbReference type="Google" id="ProtNLM"/>
    </source>
</evidence>
<evidence type="ECO:0000313" key="3">
    <source>
        <dbReference type="Proteomes" id="UP000238270"/>
    </source>
</evidence>
<comment type="caution">
    <text evidence="2">The sequence shown here is derived from an EMBL/GenBank/DDBJ whole genome shotgun (WGS) entry which is preliminary data.</text>
</comment>
<organism evidence="2 3">
    <name type="scientific">Xanthomonas arboricola pv. populi</name>
    <dbReference type="NCBI Taxonomy" id="487823"/>
    <lineage>
        <taxon>Bacteria</taxon>
        <taxon>Pseudomonadati</taxon>
        <taxon>Pseudomonadota</taxon>
        <taxon>Gammaproteobacteria</taxon>
        <taxon>Lysobacterales</taxon>
        <taxon>Lysobacteraceae</taxon>
        <taxon>Xanthomonas</taxon>
    </lineage>
</organism>
<dbReference type="AlphaFoldDB" id="A0A2S6Z2Q5"/>
<gene>
    <name evidence="2" type="ORF">XaplCFBP3122_14730</name>
</gene>
<feature type="region of interest" description="Disordered" evidence="1">
    <location>
        <begin position="1"/>
        <end position="38"/>
    </location>
</feature>
<dbReference type="EMBL" id="MIGV01000019">
    <property type="protein sequence ID" value="PPT75040.1"/>
    <property type="molecule type" value="Genomic_DNA"/>
</dbReference>
<reference evidence="2 3" key="1">
    <citation type="submission" date="2016-08" db="EMBL/GenBank/DDBJ databases">
        <title>Evolution of the type three secretion system and type three effector repertoires in Xanthomonas.</title>
        <authorList>
            <person name="Merda D."/>
            <person name="Briand M."/>
            <person name="Bosis E."/>
            <person name="Rousseau C."/>
            <person name="Portier P."/>
            <person name="Jacques M.-A."/>
            <person name="Fischer-Le Saux M."/>
        </authorList>
    </citation>
    <scope>NUCLEOTIDE SEQUENCE [LARGE SCALE GENOMIC DNA]</scope>
    <source>
        <strain evidence="2 3">CFBP 3122</strain>
    </source>
</reference>